<accession>A0A0D0AGL6</accession>
<protein>
    <recommendedName>
        <fullName evidence="7">RWD domain-containing protein</fullName>
    </recommendedName>
</protein>
<dbReference type="GO" id="GO:0006446">
    <property type="term" value="P:regulation of translational initiation"/>
    <property type="evidence" value="ECO:0007669"/>
    <property type="project" value="TreeGrafter"/>
</dbReference>
<dbReference type="Pfam" id="PF01205">
    <property type="entry name" value="Impact_N"/>
    <property type="match status" value="1"/>
</dbReference>
<proteinExistence type="inferred from homology"/>
<dbReference type="InterPro" id="IPR001498">
    <property type="entry name" value="Impact_N"/>
</dbReference>
<dbReference type="InterPro" id="IPR023582">
    <property type="entry name" value="Impact"/>
</dbReference>
<dbReference type="Proteomes" id="UP000054485">
    <property type="component" value="Unassembled WGS sequence"/>
</dbReference>
<dbReference type="SUPFAM" id="SSF54495">
    <property type="entry name" value="UBC-like"/>
    <property type="match status" value="1"/>
</dbReference>
<dbReference type="InterPro" id="IPR016135">
    <property type="entry name" value="UBQ-conjugating_enzyme/RWD"/>
</dbReference>
<organism evidence="8 9">
    <name type="scientific">Suillus luteus UH-Slu-Lm8-n1</name>
    <dbReference type="NCBI Taxonomy" id="930992"/>
    <lineage>
        <taxon>Eukaryota</taxon>
        <taxon>Fungi</taxon>
        <taxon>Dikarya</taxon>
        <taxon>Basidiomycota</taxon>
        <taxon>Agaricomycotina</taxon>
        <taxon>Agaricomycetes</taxon>
        <taxon>Agaricomycetidae</taxon>
        <taxon>Boletales</taxon>
        <taxon>Suillineae</taxon>
        <taxon>Suillaceae</taxon>
        <taxon>Suillus</taxon>
    </lineage>
</organism>
<keyword evidence="5" id="KW-0810">Translation regulation</keyword>
<dbReference type="InterPro" id="IPR006575">
    <property type="entry name" value="RWD_dom"/>
</dbReference>
<keyword evidence="6" id="KW-0346">Stress response</keyword>
<dbReference type="Pfam" id="PF05773">
    <property type="entry name" value="RWD"/>
    <property type="match status" value="1"/>
</dbReference>
<evidence type="ECO:0000256" key="2">
    <source>
        <dbReference type="ARBA" id="ARBA00007665"/>
    </source>
</evidence>
<keyword evidence="4" id="KW-0678">Repressor</keyword>
<dbReference type="STRING" id="930992.A0A0D0AGL6"/>
<dbReference type="GO" id="GO:0140469">
    <property type="term" value="P:GCN2-mediated signaling"/>
    <property type="evidence" value="ECO:0007669"/>
    <property type="project" value="TreeGrafter"/>
</dbReference>
<comment type="similarity">
    <text evidence="2">Belongs to the IMPACT family.</text>
</comment>
<evidence type="ECO:0000256" key="1">
    <source>
        <dbReference type="ARBA" id="ARBA00004496"/>
    </source>
</evidence>
<dbReference type="FunCoup" id="A0A0D0AGL6">
    <property type="interactions" value="346"/>
</dbReference>
<reference evidence="8 9" key="1">
    <citation type="submission" date="2014-04" db="EMBL/GenBank/DDBJ databases">
        <authorList>
            <consortium name="DOE Joint Genome Institute"/>
            <person name="Kuo A."/>
            <person name="Ruytinx J."/>
            <person name="Rineau F."/>
            <person name="Colpaert J."/>
            <person name="Kohler A."/>
            <person name="Nagy L.G."/>
            <person name="Floudas D."/>
            <person name="Copeland A."/>
            <person name="Barry K.W."/>
            <person name="Cichocki N."/>
            <person name="Veneault-Fourrey C."/>
            <person name="LaButti K."/>
            <person name="Lindquist E.A."/>
            <person name="Lipzen A."/>
            <person name="Lundell T."/>
            <person name="Morin E."/>
            <person name="Murat C."/>
            <person name="Sun H."/>
            <person name="Tunlid A."/>
            <person name="Henrissat B."/>
            <person name="Grigoriev I.V."/>
            <person name="Hibbett D.S."/>
            <person name="Martin F."/>
            <person name="Nordberg H.P."/>
            <person name="Cantor M.N."/>
            <person name="Hua S.X."/>
        </authorList>
    </citation>
    <scope>NUCLEOTIDE SEQUENCE [LARGE SCALE GENOMIC DNA]</scope>
    <source>
        <strain evidence="8 9">UH-Slu-Lm8-n1</strain>
    </source>
</reference>
<evidence type="ECO:0000259" key="7">
    <source>
        <dbReference type="PROSITE" id="PS50908"/>
    </source>
</evidence>
<dbReference type="PANTHER" id="PTHR16301">
    <property type="entry name" value="IMPACT-RELATED"/>
    <property type="match status" value="1"/>
</dbReference>
<comment type="subcellular location">
    <subcellularLocation>
        <location evidence="1">Cytoplasm</location>
    </subcellularLocation>
</comment>
<evidence type="ECO:0000256" key="6">
    <source>
        <dbReference type="ARBA" id="ARBA00023016"/>
    </source>
</evidence>
<dbReference type="InParanoid" id="A0A0D0AGL6"/>
<dbReference type="InterPro" id="IPR036956">
    <property type="entry name" value="Impact_N_sf"/>
</dbReference>
<keyword evidence="3" id="KW-0963">Cytoplasm</keyword>
<dbReference type="AlphaFoldDB" id="A0A0D0AGL6"/>
<evidence type="ECO:0000256" key="4">
    <source>
        <dbReference type="ARBA" id="ARBA00022491"/>
    </source>
</evidence>
<gene>
    <name evidence="8" type="ORF">CY34DRAFT_810462</name>
</gene>
<dbReference type="PANTHER" id="PTHR16301:SF24">
    <property type="entry name" value="RWD DOMAIN-CONTAINING PROTEIN"/>
    <property type="match status" value="1"/>
</dbReference>
<reference evidence="9" key="2">
    <citation type="submission" date="2015-01" db="EMBL/GenBank/DDBJ databases">
        <title>Evolutionary Origins and Diversification of the Mycorrhizal Mutualists.</title>
        <authorList>
            <consortium name="DOE Joint Genome Institute"/>
            <consortium name="Mycorrhizal Genomics Consortium"/>
            <person name="Kohler A."/>
            <person name="Kuo A."/>
            <person name="Nagy L.G."/>
            <person name="Floudas D."/>
            <person name="Copeland A."/>
            <person name="Barry K.W."/>
            <person name="Cichocki N."/>
            <person name="Veneault-Fourrey C."/>
            <person name="LaButti K."/>
            <person name="Lindquist E.A."/>
            <person name="Lipzen A."/>
            <person name="Lundell T."/>
            <person name="Morin E."/>
            <person name="Murat C."/>
            <person name="Riley R."/>
            <person name="Ohm R."/>
            <person name="Sun H."/>
            <person name="Tunlid A."/>
            <person name="Henrissat B."/>
            <person name="Grigoriev I.V."/>
            <person name="Hibbett D.S."/>
            <person name="Martin F."/>
        </authorList>
    </citation>
    <scope>NUCLEOTIDE SEQUENCE [LARGE SCALE GENOMIC DNA]</scope>
    <source>
        <strain evidence="9">UH-Slu-Lm8-n1</strain>
    </source>
</reference>
<name>A0A0D0AGL6_9AGAM</name>
<dbReference type="EMBL" id="KN835462">
    <property type="protein sequence ID" value="KIK37299.1"/>
    <property type="molecule type" value="Genomic_DNA"/>
</dbReference>
<dbReference type="SUPFAM" id="SSF54211">
    <property type="entry name" value="Ribosomal protein S5 domain 2-like"/>
    <property type="match status" value="1"/>
</dbReference>
<feature type="domain" description="RWD" evidence="7">
    <location>
        <begin position="39"/>
        <end position="167"/>
    </location>
</feature>
<dbReference type="Gene3D" id="3.30.230.30">
    <property type="entry name" value="Impact, N-terminal domain"/>
    <property type="match status" value="1"/>
</dbReference>
<sequence length="364" mass="39917">MDTEVSDQNTQPTDSDPAMELRDFVAKLMQSPDLESVASEIDVLQSIYGDHAIHLYHSSPGSPRSGIPNHSSSASVSGAIRYEVSLNLPSHEDISIRILVSIPPTYPASNSPQLQLLSRYIGAFGVDSSLFGSILRTFISVSGVEWTPESVCVFDGLQNVLERCEAWYEDKINRETAGELLREDSLTRTHVLVEPNEPFASSSSTADEKDRVPLDTALPEDIKIVEAEPIVDRKSIFIGRACRISDPSQVPLVLNNLMSERHISRAAHPIINAWRCQVGGVLHQDNDDDGETAAGSRLAHLLSILEINNVLVVVTRWFGGTHLGPDRFKHINHAARNALELGGFLEQTDESRGGGRNAGKGRKR</sequence>
<dbReference type="PROSITE" id="PS50908">
    <property type="entry name" value="RWD"/>
    <property type="match status" value="1"/>
</dbReference>
<evidence type="ECO:0000313" key="9">
    <source>
        <dbReference type="Proteomes" id="UP000054485"/>
    </source>
</evidence>
<dbReference type="OrthoDB" id="69641at2759"/>
<evidence type="ECO:0000256" key="3">
    <source>
        <dbReference type="ARBA" id="ARBA00022490"/>
    </source>
</evidence>
<dbReference type="HOGENOM" id="CLU_045276_0_0_1"/>
<evidence type="ECO:0000256" key="5">
    <source>
        <dbReference type="ARBA" id="ARBA00022845"/>
    </source>
</evidence>
<dbReference type="Gene3D" id="3.10.110.10">
    <property type="entry name" value="Ubiquitin Conjugating Enzyme"/>
    <property type="match status" value="1"/>
</dbReference>
<keyword evidence="9" id="KW-1185">Reference proteome</keyword>
<evidence type="ECO:0000313" key="8">
    <source>
        <dbReference type="EMBL" id="KIK37299.1"/>
    </source>
</evidence>
<dbReference type="InterPro" id="IPR020568">
    <property type="entry name" value="Ribosomal_Su5_D2-typ_SF"/>
</dbReference>
<dbReference type="GO" id="GO:0005737">
    <property type="term" value="C:cytoplasm"/>
    <property type="evidence" value="ECO:0007669"/>
    <property type="project" value="UniProtKB-SubCell"/>
</dbReference>